<dbReference type="InterPro" id="IPR011701">
    <property type="entry name" value="MFS"/>
</dbReference>
<reference evidence="11" key="1">
    <citation type="journal article" date="2019" name="Int. J. Syst. Evol. Microbiol.">
        <title>The Global Catalogue of Microorganisms (GCM) 10K type strain sequencing project: providing services to taxonomists for standard genome sequencing and annotation.</title>
        <authorList>
            <consortium name="The Broad Institute Genomics Platform"/>
            <consortium name="The Broad Institute Genome Sequencing Center for Infectious Disease"/>
            <person name="Wu L."/>
            <person name="Ma J."/>
        </authorList>
    </citation>
    <scope>NUCLEOTIDE SEQUENCE [LARGE SCALE GENOMIC DNA]</scope>
    <source>
        <strain evidence="11">JCM 31920</strain>
    </source>
</reference>
<evidence type="ECO:0000259" key="9">
    <source>
        <dbReference type="PROSITE" id="PS50850"/>
    </source>
</evidence>
<feature type="transmembrane region" description="Helical" evidence="8">
    <location>
        <begin position="264"/>
        <end position="283"/>
    </location>
</feature>
<proteinExistence type="inferred from homology"/>
<dbReference type="Pfam" id="PF07690">
    <property type="entry name" value="MFS_1"/>
    <property type="match status" value="1"/>
</dbReference>
<dbReference type="InterPro" id="IPR020846">
    <property type="entry name" value="MFS_dom"/>
</dbReference>
<dbReference type="Proteomes" id="UP001501508">
    <property type="component" value="Unassembled WGS sequence"/>
</dbReference>
<keyword evidence="6 8" id="KW-1133">Transmembrane helix</keyword>
<evidence type="ECO:0000256" key="4">
    <source>
        <dbReference type="ARBA" id="ARBA00022475"/>
    </source>
</evidence>
<feature type="transmembrane region" description="Helical" evidence="8">
    <location>
        <begin position="76"/>
        <end position="96"/>
    </location>
</feature>
<gene>
    <name evidence="10" type="primary">gluP</name>
    <name evidence="10" type="ORF">GCM10023091_38500</name>
</gene>
<evidence type="ECO:0000256" key="6">
    <source>
        <dbReference type="ARBA" id="ARBA00022989"/>
    </source>
</evidence>
<evidence type="ECO:0000256" key="8">
    <source>
        <dbReference type="SAM" id="Phobius"/>
    </source>
</evidence>
<comment type="function">
    <text evidence="1">Intake of glucose and galactose.</text>
</comment>
<dbReference type="PANTHER" id="PTHR43702">
    <property type="entry name" value="L-FUCOSE-PROTON SYMPORTER"/>
    <property type="match status" value="1"/>
</dbReference>
<name>A0ABP8M7T4_9BACT</name>
<keyword evidence="11" id="KW-1185">Reference proteome</keyword>
<feature type="transmembrane region" description="Helical" evidence="8">
    <location>
        <begin position="315"/>
        <end position="337"/>
    </location>
</feature>
<feature type="transmembrane region" description="Helical" evidence="8">
    <location>
        <begin position="227"/>
        <end position="252"/>
    </location>
</feature>
<feature type="transmembrane region" description="Helical" evidence="8">
    <location>
        <begin position="349"/>
        <end position="369"/>
    </location>
</feature>
<sequence length="401" mass="42848">MNRPERTPLLPMLIIGTMYVVLGFSVGINAFFIPFVQEAFTVSTATSYLIMTATFSAYVLFGVPSGMIIKRFGYKGGIAIAFLIMALGFSLIAFSAEATSFALFLTALFIIGMGQTLLTGAINSYVTLLGPEDSAASRICAMGIADKLALAGASIVLGIFMDLAEVRLSDAITPFYVITGLLVVLAVLAWFSPLPEILALGEDETAEESSGSVYANAKTSIFQFPHLLLGVVAIFFDVGVEIVALGSIVDYAKSLGLPSPENYVWYPTIGMVTGYLLGFLLIPKTISQRTALSICAVLGVISTLILVTVPARESVFLVGFLGFANSLLWPAIFPLALSDLGKFTKTGSSFLVMGIIGGAILPLGFGYLADHFSHQPAYLICIPSYLFILYFALYGSKIRVR</sequence>
<feature type="transmembrane region" description="Helical" evidence="8">
    <location>
        <begin position="375"/>
        <end position="395"/>
    </location>
</feature>
<evidence type="ECO:0000256" key="3">
    <source>
        <dbReference type="ARBA" id="ARBA00009120"/>
    </source>
</evidence>
<keyword evidence="5 8" id="KW-0812">Transmembrane</keyword>
<comment type="subcellular location">
    <subcellularLocation>
        <location evidence="2">Cell inner membrane</location>
        <topology evidence="2">Multi-pass membrane protein</topology>
    </subcellularLocation>
</comment>
<dbReference type="InterPro" id="IPR050375">
    <property type="entry name" value="MFS_TsgA-like"/>
</dbReference>
<protein>
    <submittedName>
        <fullName evidence="10">Glucose/galactose MFS transporter</fullName>
    </submittedName>
</protein>
<dbReference type="InterPro" id="IPR005964">
    <property type="entry name" value="Glc/Gal_transptr_bac"/>
</dbReference>
<dbReference type="SUPFAM" id="SSF103473">
    <property type="entry name" value="MFS general substrate transporter"/>
    <property type="match status" value="1"/>
</dbReference>
<feature type="transmembrane region" description="Helical" evidence="8">
    <location>
        <begin position="48"/>
        <end position="69"/>
    </location>
</feature>
<accession>A0ABP8M7T4</accession>
<dbReference type="Gene3D" id="1.20.1250.20">
    <property type="entry name" value="MFS general substrate transporter like domains"/>
    <property type="match status" value="2"/>
</dbReference>
<comment type="caution">
    <text evidence="10">The sequence shown here is derived from an EMBL/GenBank/DDBJ whole genome shotgun (WGS) entry which is preliminary data.</text>
</comment>
<keyword evidence="7 8" id="KW-0472">Membrane</keyword>
<evidence type="ECO:0000313" key="11">
    <source>
        <dbReference type="Proteomes" id="UP001501508"/>
    </source>
</evidence>
<dbReference type="NCBIfam" id="TIGR01272">
    <property type="entry name" value="gluP"/>
    <property type="match status" value="1"/>
</dbReference>
<evidence type="ECO:0000256" key="1">
    <source>
        <dbReference type="ARBA" id="ARBA00003321"/>
    </source>
</evidence>
<feature type="transmembrane region" description="Helical" evidence="8">
    <location>
        <begin position="12"/>
        <end position="36"/>
    </location>
</feature>
<comment type="similarity">
    <text evidence="3">Belongs to the major facilitator superfamily. FHS transporter (TC 2.A.1.7) family.</text>
</comment>
<evidence type="ECO:0000256" key="7">
    <source>
        <dbReference type="ARBA" id="ARBA00023136"/>
    </source>
</evidence>
<dbReference type="EMBL" id="BAABEY010000036">
    <property type="protein sequence ID" value="GAA4446049.1"/>
    <property type="molecule type" value="Genomic_DNA"/>
</dbReference>
<feature type="transmembrane region" description="Helical" evidence="8">
    <location>
        <begin position="102"/>
        <end position="127"/>
    </location>
</feature>
<feature type="transmembrane region" description="Helical" evidence="8">
    <location>
        <begin position="139"/>
        <end position="161"/>
    </location>
</feature>
<dbReference type="RefSeq" id="WP_345032226.1">
    <property type="nucleotide sequence ID" value="NZ_BAABEY010000036.1"/>
</dbReference>
<feature type="transmembrane region" description="Helical" evidence="8">
    <location>
        <begin position="290"/>
        <end position="309"/>
    </location>
</feature>
<keyword evidence="4" id="KW-1003">Cell membrane</keyword>
<organism evidence="10 11">
    <name type="scientific">Ravibacter arvi</name>
    <dbReference type="NCBI Taxonomy" id="2051041"/>
    <lineage>
        <taxon>Bacteria</taxon>
        <taxon>Pseudomonadati</taxon>
        <taxon>Bacteroidota</taxon>
        <taxon>Cytophagia</taxon>
        <taxon>Cytophagales</taxon>
        <taxon>Spirosomataceae</taxon>
        <taxon>Ravibacter</taxon>
    </lineage>
</organism>
<feature type="transmembrane region" description="Helical" evidence="8">
    <location>
        <begin position="173"/>
        <end position="191"/>
    </location>
</feature>
<feature type="domain" description="Major facilitator superfamily (MFS) profile" evidence="9">
    <location>
        <begin position="11"/>
        <end position="399"/>
    </location>
</feature>
<evidence type="ECO:0000256" key="5">
    <source>
        <dbReference type="ARBA" id="ARBA00022692"/>
    </source>
</evidence>
<evidence type="ECO:0000256" key="2">
    <source>
        <dbReference type="ARBA" id="ARBA00004429"/>
    </source>
</evidence>
<dbReference type="InterPro" id="IPR036259">
    <property type="entry name" value="MFS_trans_sf"/>
</dbReference>
<dbReference type="PANTHER" id="PTHR43702:SF12">
    <property type="entry name" value="N-ACETYL GLUCOSAMINE TRANSPORTER NAGP"/>
    <property type="match status" value="1"/>
</dbReference>
<evidence type="ECO:0000313" key="10">
    <source>
        <dbReference type="EMBL" id="GAA4446049.1"/>
    </source>
</evidence>
<dbReference type="PROSITE" id="PS50850">
    <property type="entry name" value="MFS"/>
    <property type="match status" value="1"/>
</dbReference>